<dbReference type="InterPro" id="IPR051629">
    <property type="entry name" value="Sulfite_efflux_TDT"/>
</dbReference>
<feature type="transmembrane region" description="Helical" evidence="8">
    <location>
        <begin position="123"/>
        <end position="147"/>
    </location>
</feature>
<dbReference type="PANTHER" id="PTHR31686:SF1">
    <property type="entry name" value="SULFITE EFFLUX PUMP SSU1"/>
    <property type="match status" value="1"/>
</dbReference>
<evidence type="ECO:0008006" key="11">
    <source>
        <dbReference type="Google" id="ProtNLM"/>
    </source>
</evidence>
<keyword evidence="4" id="KW-1003">Cell membrane</keyword>
<comment type="similarity">
    <text evidence="2">Belongs to the tellurite-resistance/dicarboxylate transporter (TDT) family.</text>
</comment>
<dbReference type="InterPro" id="IPR004695">
    <property type="entry name" value="SLAC1/Mae1/Ssu1/TehA"/>
</dbReference>
<feature type="transmembrane region" description="Helical" evidence="8">
    <location>
        <begin position="202"/>
        <end position="226"/>
    </location>
</feature>
<dbReference type="PANTHER" id="PTHR31686">
    <property type="match status" value="1"/>
</dbReference>
<sequence length="302" mass="33516">MVLRIFFYWESIASLPKSKRLDMLFLCATAIGAAITSEGMSRYMIHYFGHGFQMVAYILFWLVTILTISLNIIVPVCLAVSNTRQFEDVIPIWIVAFVPGIVTASVGPAFAEMQSNLSHGRHMIYMTYLLLGFSMPQVFLILATILARLLFKGFPPAPFVLSAYFPIAGITLTSATLVEIAAASPRLWPAEEMGSPGLTASLMALGIFFFGTAMFWCLFSSGGVVVVGWRARGLPFSVAWWGFVFPWGLLAFTALRIGTLIDVEAFKIVGCIFSVTTAAMWSVCTWRTHTRFWTGRAFIHEI</sequence>
<feature type="transmembrane region" description="Helical" evidence="8">
    <location>
        <begin position="92"/>
        <end position="111"/>
    </location>
</feature>
<feature type="transmembrane region" description="Helical" evidence="8">
    <location>
        <begin position="265"/>
        <end position="286"/>
    </location>
</feature>
<dbReference type="Pfam" id="PF03595">
    <property type="entry name" value="SLAC1"/>
    <property type="match status" value="1"/>
</dbReference>
<evidence type="ECO:0000256" key="1">
    <source>
        <dbReference type="ARBA" id="ARBA00004651"/>
    </source>
</evidence>
<comment type="caution">
    <text evidence="9">The sequence shown here is derived from an EMBL/GenBank/DDBJ whole genome shotgun (WGS) entry which is preliminary data.</text>
</comment>
<protein>
    <recommendedName>
        <fullName evidence="11">C4-dicarboxylate transporter/malic acid transport protein</fullName>
    </recommendedName>
</protein>
<dbReference type="AlphaFoldDB" id="A0AAD9IH41"/>
<comment type="subcellular location">
    <subcellularLocation>
        <location evidence="1">Cell membrane</location>
        <topology evidence="1">Multi-pass membrane protein</topology>
    </subcellularLocation>
</comment>
<proteinExistence type="inferred from homology"/>
<keyword evidence="7 8" id="KW-0472">Membrane</keyword>
<dbReference type="EMBL" id="JASFZW010000011">
    <property type="protein sequence ID" value="KAK2076147.1"/>
    <property type="molecule type" value="Genomic_DNA"/>
</dbReference>
<dbReference type="Proteomes" id="UP001255856">
    <property type="component" value="Unassembled WGS sequence"/>
</dbReference>
<feature type="transmembrane region" description="Helical" evidence="8">
    <location>
        <begin position="159"/>
        <end position="182"/>
    </location>
</feature>
<keyword evidence="3" id="KW-0813">Transport</keyword>
<organism evidence="9 10">
    <name type="scientific">Prototheca wickerhamii</name>
    <dbReference type="NCBI Taxonomy" id="3111"/>
    <lineage>
        <taxon>Eukaryota</taxon>
        <taxon>Viridiplantae</taxon>
        <taxon>Chlorophyta</taxon>
        <taxon>core chlorophytes</taxon>
        <taxon>Trebouxiophyceae</taxon>
        <taxon>Chlorellales</taxon>
        <taxon>Chlorellaceae</taxon>
        <taxon>Prototheca</taxon>
    </lineage>
</organism>
<evidence type="ECO:0000313" key="10">
    <source>
        <dbReference type="Proteomes" id="UP001255856"/>
    </source>
</evidence>
<feature type="transmembrane region" description="Helical" evidence="8">
    <location>
        <begin position="238"/>
        <end position="259"/>
    </location>
</feature>
<feature type="transmembrane region" description="Helical" evidence="8">
    <location>
        <begin position="21"/>
        <end position="45"/>
    </location>
</feature>
<dbReference type="Gene3D" id="1.50.10.150">
    <property type="entry name" value="Voltage-dependent anion channel"/>
    <property type="match status" value="1"/>
</dbReference>
<dbReference type="GO" id="GO:0005886">
    <property type="term" value="C:plasma membrane"/>
    <property type="evidence" value="ECO:0007669"/>
    <property type="project" value="UniProtKB-SubCell"/>
</dbReference>
<accession>A0AAD9IH41</accession>
<keyword evidence="10" id="KW-1185">Reference proteome</keyword>
<evidence type="ECO:0000256" key="3">
    <source>
        <dbReference type="ARBA" id="ARBA00022448"/>
    </source>
</evidence>
<reference evidence="9" key="1">
    <citation type="submission" date="2021-01" db="EMBL/GenBank/DDBJ databases">
        <authorList>
            <person name="Eckstrom K.M.E."/>
        </authorList>
    </citation>
    <scope>NUCLEOTIDE SEQUENCE</scope>
    <source>
        <strain evidence="9">UVCC 0001</strain>
    </source>
</reference>
<dbReference type="GO" id="GO:0000319">
    <property type="term" value="F:sulfite transmembrane transporter activity"/>
    <property type="evidence" value="ECO:0007669"/>
    <property type="project" value="TreeGrafter"/>
</dbReference>
<feature type="transmembrane region" description="Helical" evidence="8">
    <location>
        <begin position="57"/>
        <end position="80"/>
    </location>
</feature>
<evidence type="ECO:0000256" key="8">
    <source>
        <dbReference type="SAM" id="Phobius"/>
    </source>
</evidence>
<evidence type="ECO:0000256" key="2">
    <source>
        <dbReference type="ARBA" id="ARBA00008566"/>
    </source>
</evidence>
<keyword evidence="6 8" id="KW-1133">Transmembrane helix</keyword>
<evidence type="ECO:0000256" key="6">
    <source>
        <dbReference type="ARBA" id="ARBA00022989"/>
    </source>
</evidence>
<name>A0AAD9IH41_PROWI</name>
<keyword evidence="5 8" id="KW-0812">Transmembrane</keyword>
<evidence type="ECO:0000256" key="7">
    <source>
        <dbReference type="ARBA" id="ARBA00023136"/>
    </source>
</evidence>
<evidence type="ECO:0000256" key="4">
    <source>
        <dbReference type="ARBA" id="ARBA00022475"/>
    </source>
</evidence>
<dbReference type="InterPro" id="IPR038665">
    <property type="entry name" value="Voltage-dep_anion_channel_sf"/>
</dbReference>
<gene>
    <name evidence="9" type="ORF">QBZ16_001079</name>
</gene>
<evidence type="ECO:0000256" key="5">
    <source>
        <dbReference type="ARBA" id="ARBA00022692"/>
    </source>
</evidence>
<evidence type="ECO:0000313" key="9">
    <source>
        <dbReference type="EMBL" id="KAK2076147.1"/>
    </source>
</evidence>